<sequence>MQDVTYFKMNALSSEHYHQCFYCGCLATELDYVPPKQYVKDYQLDQDDGDFYAVPSCLECVSLLKKNHAAYVTLRRDKLKQLLAQKYQRAIHVYQVWQEDEIEELDYHLAKSIAAGLILGKESLERVEFSGFSYEVDGHKHHVLPEAKLAIKVDDRVFYTTKEALDYANKTYRIPKATLIDLLEIYNDDYNQAIYRFGQMQLEKEHDKALKKQCGDFAKQHKQNTKFVIRTVEYYLNEDEEMTIQQALEKLLTERLS</sequence>
<gene>
    <name evidence="1" type="ORF">B1199_04260</name>
</gene>
<evidence type="ECO:0000313" key="2">
    <source>
        <dbReference type="Proteomes" id="UP000194841"/>
    </source>
</evidence>
<dbReference type="RefSeq" id="WP_086742878.1">
    <property type="nucleotide sequence ID" value="NZ_MWPV01000001.1"/>
</dbReference>
<dbReference type="AlphaFoldDB" id="A0A244CV70"/>
<reference evidence="1 2" key="1">
    <citation type="submission" date="2017-02" db="EMBL/GenBank/DDBJ databases">
        <title>Pseudoalteromonas ulvae TC14 Genome.</title>
        <authorList>
            <person name="Molmeret M."/>
        </authorList>
    </citation>
    <scope>NUCLEOTIDE SEQUENCE [LARGE SCALE GENOMIC DNA]</scope>
    <source>
        <strain evidence="1">TC14</strain>
    </source>
</reference>
<dbReference type="Proteomes" id="UP000194841">
    <property type="component" value="Unassembled WGS sequence"/>
</dbReference>
<proteinExistence type="predicted"/>
<keyword evidence="2" id="KW-1185">Reference proteome</keyword>
<evidence type="ECO:0000313" key="1">
    <source>
        <dbReference type="EMBL" id="OUL59488.1"/>
    </source>
</evidence>
<dbReference type="EMBL" id="MWPV01000001">
    <property type="protein sequence ID" value="OUL59488.1"/>
    <property type="molecule type" value="Genomic_DNA"/>
</dbReference>
<comment type="caution">
    <text evidence="1">The sequence shown here is derived from an EMBL/GenBank/DDBJ whole genome shotgun (WGS) entry which is preliminary data.</text>
</comment>
<name>A0A244CV70_PSEDV</name>
<protein>
    <submittedName>
        <fullName evidence="1">Uncharacterized protein</fullName>
    </submittedName>
</protein>
<dbReference type="OrthoDB" id="6396936at2"/>
<organism evidence="1 2">
    <name type="scientific">Pseudoalteromonas ulvae</name>
    <dbReference type="NCBI Taxonomy" id="107327"/>
    <lineage>
        <taxon>Bacteria</taxon>
        <taxon>Pseudomonadati</taxon>
        <taxon>Pseudomonadota</taxon>
        <taxon>Gammaproteobacteria</taxon>
        <taxon>Alteromonadales</taxon>
        <taxon>Pseudoalteromonadaceae</taxon>
        <taxon>Pseudoalteromonas</taxon>
    </lineage>
</organism>
<accession>A0A244CV70</accession>